<dbReference type="InterPro" id="IPR042281">
    <property type="entry name" value="GpdQ_beta-strand"/>
</dbReference>
<comment type="similarity">
    <text evidence="4">Belongs to the cyclic nucleotide phosphodiesterase class-III family.</text>
</comment>
<dbReference type="Pfam" id="PF00149">
    <property type="entry name" value="Metallophos"/>
    <property type="match status" value="1"/>
</dbReference>
<dbReference type="PANTHER" id="PTHR42988:SF2">
    <property type="entry name" value="CYCLIC NUCLEOTIDE PHOSPHODIESTERASE CBUA0032-RELATED"/>
    <property type="match status" value="1"/>
</dbReference>
<evidence type="ECO:0000256" key="1">
    <source>
        <dbReference type="ARBA" id="ARBA00022723"/>
    </source>
</evidence>
<dbReference type="InterPro" id="IPR042283">
    <property type="entry name" value="GpdQ_catalytic"/>
</dbReference>
<dbReference type="SUPFAM" id="SSF56300">
    <property type="entry name" value="Metallo-dependent phosphatases"/>
    <property type="match status" value="1"/>
</dbReference>
<keyword evidence="7" id="KW-1185">Reference proteome</keyword>
<proteinExistence type="inferred from homology"/>
<dbReference type="Gene3D" id="3.60.21.40">
    <property type="entry name" value="GpdQ, catalytic alpha/beta sandwich domain"/>
    <property type="match status" value="1"/>
</dbReference>
<dbReference type="InterPro" id="IPR050884">
    <property type="entry name" value="CNP_phosphodiesterase-III"/>
</dbReference>
<gene>
    <name evidence="6" type="ORF">ABID37_001902</name>
</gene>
<organism evidence="6 7">
    <name type="scientific">Aquamicrobium terrae</name>
    <dbReference type="NCBI Taxonomy" id="1324945"/>
    <lineage>
        <taxon>Bacteria</taxon>
        <taxon>Pseudomonadati</taxon>
        <taxon>Pseudomonadota</taxon>
        <taxon>Alphaproteobacteria</taxon>
        <taxon>Hyphomicrobiales</taxon>
        <taxon>Phyllobacteriaceae</taxon>
        <taxon>Aquamicrobium</taxon>
    </lineage>
</organism>
<evidence type="ECO:0000256" key="4">
    <source>
        <dbReference type="ARBA" id="ARBA00025742"/>
    </source>
</evidence>
<dbReference type="EMBL" id="JBEPML010000005">
    <property type="protein sequence ID" value="MET3791694.1"/>
    <property type="molecule type" value="Genomic_DNA"/>
</dbReference>
<sequence>MLIAHISDFHLFSDRPESALVRADATEAARKLVANIAAFTPAVEAVMLTGDLVDGGTEEDYALLKDVLSPLSVPVFVIPGNHDRRATMRAAFADRLPFAAGTYLNYEASHGDLRILALDTLIEGKVEGRLAEESLDWLEDRLDRAHAGPTLVLMHHPPFDSGIGALDRRGLVEGGERLARLVRAYSGSLRILSGHVHRPYQAIWNGVLCTVAGSPAFQIGLDLDGQAAKSRPVQEPFAYFIHRLDAVGGVVVHTRYVDL</sequence>
<dbReference type="InterPro" id="IPR004843">
    <property type="entry name" value="Calcineurin-like_PHP"/>
</dbReference>
<reference evidence="6 7" key="1">
    <citation type="submission" date="2024-06" db="EMBL/GenBank/DDBJ databases">
        <title>Genomic Encyclopedia of Type Strains, Phase IV (KMG-IV): sequencing the most valuable type-strain genomes for metagenomic binning, comparative biology and taxonomic classification.</title>
        <authorList>
            <person name="Goeker M."/>
        </authorList>
    </citation>
    <scope>NUCLEOTIDE SEQUENCE [LARGE SCALE GENOMIC DNA]</scope>
    <source>
        <strain evidence="6 7">DSM 27865</strain>
    </source>
</reference>
<protein>
    <submittedName>
        <fullName evidence="6">3',5'-cyclic AMP phosphodiesterase CpdA</fullName>
    </submittedName>
</protein>
<dbReference type="CDD" id="cd07402">
    <property type="entry name" value="MPP_GpdQ"/>
    <property type="match status" value="1"/>
</dbReference>
<evidence type="ECO:0000313" key="6">
    <source>
        <dbReference type="EMBL" id="MET3791694.1"/>
    </source>
</evidence>
<keyword evidence="1" id="KW-0479">Metal-binding</keyword>
<evidence type="ECO:0000256" key="3">
    <source>
        <dbReference type="ARBA" id="ARBA00023004"/>
    </source>
</evidence>
<comment type="caution">
    <text evidence="6">The sequence shown here is derived from an EMBL/GenBank/DDBJ whole genome shotgun (WGS) entry which is preliminary data.</text>
</comment>
<evidence type="ECO:0000313" key="7">
    <source>
        <dbReference type="Proteomes" id="UP001549076"/>
    </source>
</evidence>
<evidence type="ECO:0000259" key="5">
    <source>
        <dbReference type="Pfam" id="PF00149"/>
    </source>
</evidence>
<dbReference type="Proteomes" id="UP001549076">
    <property type="component" value="Unassembled WGS sequence"/>
</dbReference>
<keyword evidence="2" id="KW-0378">Hydrolase</keyword>
<dbReference type="InterPro" id="IPR029052">
    <property type="entry name" value="Metallo-depent_PP-like"/>
</dbReference>
<dbReference type="Gene3D" id="3.30.750.180">
    <property type="entry name" value="GpdQ, beta-strand dimerisation domain"/>
    <property type="match status" value="1"/>
</dbReference>
<dbReference type="RefSeq" id="WP_354194018.1">
    <property type="nucleotide sequence ID" value="NZ_JBEPML010000005.1"/>
</dbReference>
<dbReference type="PANTHER" id="PTHR42988">
    <property type="entry name" value="PHOSPHOHYDROLASE"/>
    <property type="match status" value="1"/>
</dbReference>
<dbReference type="InterPro" id="IPR026575">
    <property type="entry name" value="GpdQ/CpdA-like"/>
</dbReference>
<keyword evidence="3" id="KW-0408">Iron</keyword>
<name>A0ABV2MY10_9HYPH</name>
<feature type="domain" description="Calcineurin-like phosphoesterase" evidence="5">
    <location>
        <begin position="1"/>
        <end position="199"/>
    </location>
</feature>
<accession>A0ABV2MY10</accession>
<evidence type="ECO:0000256" key="2">
    <source>
        <dbReference type="ARBA" id="ARBA00022801"/>
    </source>
</evidence>